<dbReference type="Gene3D" id="1.50.10.10">
    <property type="match status" value="1"/>
</dbReference>
<keyword evidence="3" id="KW-1133">Transmembrane helix</keyword>
<keyword evidence="1" id="KW-0175">Coiled coil</keyword>
<protein>
    <recommendedName>
        <fullName evidence="5">Mannosylglycerate hydrolase MGH1-like glycoside hydrolase domain-containing protein</fullName>
    </recommendedName>
</protein>
<feature type="transmembrane region" description="Helical" evidence="3">
    <location>
        <begin position="580"/>
        <end position="608"/>
    </location>
</feature>
<keyword evidence="4" id="KW-0732">Signal</keyword>
<evidence type="ECO:0000256" key="1">
    <source>
        <dbReference type="SAM" id="Coils"/>
    </source>
</evidence>
<name>A0A3M6V747_9STRA</name>
<reference evidence="6 7" key="1">
    <citation type="submission" date="2018-06" db="EMBL/GenBank/DDBJ databases">
        <title>Comparative genomics of downy mildews reveals potential adaptations to biotrophy.</title>
        <authorList>
            <person name="Fletcher K."/>
            <person name="Klosterman S.J."/>
            <person name="Derevnina L."/>
            <person name="Martin F."/>
            <person name="Koike S."/>
            <person name="Reyes Chin-Wo S."/>
            <person name="Mou B."/>
            <person name="Michelmore R."/>
        </authorList>
    </citation>
    <scope>NUCLEOTIDE SEQUENCE [LARGE SCALE GENOMIC DNA]</scope>
    <source>
        <strain evidence="6 7">R14</strain>
    </source>
</reference>
<feature type="coiled-coil region" evidence="1">
    <location>
        <begin position="345"/>
        <end position="372"/>
    </location>
</feature>
<dbReference type="GO" id="GO:0005975">
    <property type="term" value="P:carbohydrate metabolic process"/>
    <property type="evidence" value="ECO:0007669"/>
    <property type="project" value="InterPro"/>
</dbReference>
<feature type="compositionally biased region" description="Basic and acidic residues" evidence="2">
    <location>
        <begin position="628"/>
        <end position="643"/>
    </location>
</feature>
<evidence type="ECO:0000259" key="5">
    <source>
        <dbReference type="Pfam" id="PF22422"/>
    </source>
</evidence>
<dbReference type="Proteomes" id="UP000282087">
    <property type="component" value="Unassembled WGS sequence"/>
</dbReference>
<comment type="caution">
    <text evidence="6">The sequence shown here is derived from an EMBL/GenBank/DDBJ whole genome shotgun (WGS) entry which is preliminary data.</text>
</comment>
<dbReference type="SUPFAM" id="SSF48208">
    <property type="entry name" value="Six-hairpin glycosidases"/>
    <property type="match status" value="1"/>
</dbReference>
<evidence type="ECO:0000256" key="4">
    <source>
        <dbReference type="SAM" id="SignalP"/>
    </source>
</evidence>
<organism evidence="6 7">
    <name type="scientific">Peronospora effusa</name>
    <dbReference type="NCBI Taxonomy" id="542832"/>
    <lineage>
        <taxon>Eukaryota</taxon>
        <taxon>Sar</taxon>
        <taxon>Stramenopiles</taxon>
        <taxon>Oomycota</taxon>
        <taxon>Peronosporomycetes</taxon>
        <taxon>Peronosporales</taxon>
        <taxon>Peronosporaceae</taxon>
        <taxon>Peronospora</taxon>
    </lineage>
</organism>
<gene>
    <name evidence="6" type="ORF">DD238_007178</name>
</gene>
<dbReference type="AlphaFoldDB" id="A0A3M6V747"/>
<dbReference type="EMBL" id="QLLG01000571">
    <property type="protein sequence ID" value="RMX62565.1"/>
    <property type="molecule type" value="Genomic_DNA"/>
</dbReference>
<evidence type="ECO:0000256" key="3">
    <source>
        <dbReference type="SAM" id="Phobius"/>
    </source>
</evidence>
<feature type="chain" id="PRO_5018037650" description="Mannosylglycerate hydrolase MGH1-like glycoside hydrolase domain-containing protein" evidence="4">
    <location>
        <begin position="17"/>
        <end position="720"/>
    </location>
</feature>
<feature type="domain" description="Mannosylglycerate hydrolase MGH1-like glycoside hydrolase" evidence="5">
    <location>
        <begin position="61"/>
        <end position="432"/>
    </location>
</feature>
<dbReference type="VEuPathDB" id="FungiDB:DD237_003296"/>
<dbReference type="InterPro" id="IPR008928">
    <property type="entry name" value="6-hairpin_glycosidase_sf"/>
</dbReference>
<proteinExistence type="predicted"/>
<feature type="signal peptide" evidence="4">
    <location>
        <begin position="1"/>
        <end position="16"/>
    </location>
</feature>
<evidence type="ECO:0000313" key="6">
    <source>
        <dbReference type="EMBL" id="RMX62565.1"/>
    </source>
</evidence>
<dbReference type="InterPro" id="IPR054491">
    <property type="entry name" value="MGH1-like_GH"/>
</dbReference>
<feature type="region of interest" description="Disordered" evidence="2">
    <location>
        <begin position="617"/>
        <end position="677"/>
    </location>
</feature>
<evidence type="ECO:0000256" key="2">
    <source>
        <dbReference type="SAM" id="MobiDB-lite"/>
    </source>
</evidence>
<evidence type="ECO:0000313" key="7">
    <source>
        <dbReference type="Proteomes" id="UP000282087"/>
    </source>
</evidence>
<dbReference type="Pfam" id="PF22422">
    <property type="entry name" value="MGH1-like_GH"/>
    <property type="match status" value="1"/>
</dbReference>
<dbReference type="PROSITE" id="PS51257">
    <property type="entry name" value="PROKAR_LIPOPROTEIN"/>
    <property type="match status" value="1"/>
</dbReference>
<keyword evidence="7" id="KW-1185">Reference proteome</keyword>
<keyword evidence="3" id="KW-0472">Membrane</keyword>
<sequence length="720" mass="79819">MRLLSAMSTFVLSVAASSCDEQKLVQNAATVLADHMDMELGGIGAGKNNVVGFQYLKPAEALVAAQALAHEDFHQAANQVQRILEYQTSEGLLPHLVYGPSVPSYLQWFSSNHTFHPGPAFWQQSSWKQEKLKNQKNQKIISNFKFDTSTISAPPVAGDVAWEIFRLAPYDSVLGGKTSAVQFLCHVYEPLKKIQKHLFTTRRRSNGLLTLRHPWETFSSLSPHWKAFLANLKKASDYKTFVRSIPEEARNRFAIGASTMFSAQDAMENMYEPMIYLAAQMHRSGQSSEIYSRKSTVLESITYAATRSKAARFGVEDVEFNSLMLRSSLGLVNIGRVLVEHSSVCKELILTRNELLNDVKELRTMASGLEEALIGTNTTQGLWNTSVNFFADSSRMSLTTTHSLRGFLPAYAVELDDDKKMRLMKHFLSEPGSFMFLCAQFPAVFLACSRGDSTKAAGSIDVRSADTTWILYNYFVQRGFVRNKFPGLAEYIRNKTRDMICKATTPTRPHLSWFPISLTMEESAPAALAAAYDSRNGTPVAVFDDNYLDSTLAAATLLNILLPAVMLPPSPDTPPIDHRILSVIMCVELVVAFGVAISCFLFSVYFVANRPRHTRLFPGSRASGAAERGPRDKLDRHGDDLGDRGLLSPSGSSWAERYSESSCSDDYSPRSGHARNELEEALISGADEHYGSFSEAEQSHTPSNSAWKAAKNALADISPW</sequence>
<dbReference type="InterPro" id="IPR012341">
    <property type="entry name" value="6hp_glycosidase-like_sf"/>
</dbReference>
<accession>A0A3M6V747</accession>
<keyword evidence="3" id="KW-0812">Transmembrane</keyword>
<feature type="compositionally biased region" description="Low complexity" evidence="2">
    <location>
        <begin position="644"/>
        <end position="653"/>
    </location>
</feature>